<reference evidence="1" key="1">
    <citation type="journal article" date="2021" name="IMA Fungus">
        <title>Genomic characterization of three marine fungi, including Emericellopsis atlantica sp. nov. with signatures of a generalist lifestyle and marine biomass degradation.</title>
        <authorList>
            <person name="Hagestad O.C."/>
            <person name="Hou L."/>
            <person name="Andersen J.H."/>
            <person name="Hansen E.H."/>
            <person name="Altermark B."/>
            <person name="Li C."/>
            <person name="Kuhnert E."/>
            <person name="Cox R.J."/>
            <person name="Crous P.W."/>
            <person name="Spatafora J.W."/>
            <person name="Lail K."/>
            <person name="Amirebrahimi M."/>
            <person name="Lipzen A."/>
            <person name="Pangilinan J."/>
            <person name="Andreopoulos W."/>
            <person name="Hayes R.D."/>
            <person name="Ng V."/>
            <person name="Grigoriev I.V."/>
            <person name="Jackson S.A."/>
            <person name="Sutton T.D.S."/>
            <person name="Dobson A.D.W."/>
            <person name="Rama T."/>
        </authorList>
    </citation>
    <scope>NUCLEOTIDE SEQUENCE</scope>
    <source>
        <strain evidence="1">TS7</strain>
    </source>
</reference>
<dbReference type="AlphaFoldDB" id="A0A9P7ZV23"/>
<dbReference type="RefSeq" id="XP_046122788.1">
    <property type="nucleotide sequence ID" value="XM_046261825.1"/>
</dbReference>
<name>A0A9P7ZV23_9HYPO</name>
<sequence length="200" mass="22765">MVDWWEPMWWYWICDGLDRSRACGSRDHAKLKAAPRFVYGLACVRAFAGGGDRVTRLLTFTRVNGNVDSMWIAITTSTLARVLRCTYKPPLSYTPLGWASPPWRSATHSAAPARARWGYDSLVRDCEWLRRMSEVHQTRQYQRLDTGGWTQGVGLRIPSLGSRVCRVPSKHGAIVSLRVSDVDGTLPVFKHEYYGGRFQK</sequence>
<evidence type="ECO:0000313" key="1">
    <source>
        <dbReference type="EMBL" id="KAG9258864.1"/>
    </source>
</evidence>
<keyword evidence="2" id="KW-1185">Reference proteome</keyword>
<comment type="caution">
    <text evidence="1">The sequence shown here is derived from an EMBL/GenBank/DDBJ whole genome shotgun (WGS) entry which is preliminary data.</text>
</comment>
<gene>
    <name evidence="1" type="ORF">F5Z01DRAFT_631959</name>
</gene>
<evidence type="ECO:0000313" key="2">
    <source>
        <dbReference type="Proteomes" id="UP000887229"/>
    </source>
</evidence>
<accession>A0A9P7ZV23</accession>
<dbReference type="Proteomes" id="UP000887229">
    <property type="component" value="Unassembled WGS sequence"/>
</dbReference>
<protein>
    <submittedName>
        <fullName evidence="1">Uncharacterized protein</fullName>
    </submittedName>
</protein>
<dbReference type="EMBL" id="MU251242">
    <property type="protein sequence ID" value="KAG9258864.1"/>
    <property type="molecule type" value="Genomic_DNA"/>
</dbReference>
<dbReference type="GeneID" id="70292728"/>
<organism evidence="1 2">
    <name type="scientific">Emericellopsis atlantica</name>
    <dbReference type="NCBI Taxonomy" id="2614577"/>
    <lineage>
        <taxon>Eukaryota</taxon>
        <taxon>Fungi</taxon>
        <taxon>Dikarya</taxon>
        <taxon>Ascomycota</taxon>
        <taxon>Pezizomycotina</taxon>
        <taxon>Sordariomycetes</taxon>
        <taxon>Hypocreomycetidae</taxon>
        <taxon>Hypocreales</taxon>
        <taxon>Bionectriaceae</taxon>
        <taxon>Emericellopsis</taxon>
    </lineage>
</organism>
<proteinExistence type="predicted"/>